<keyword evidence="5" id="KW-1185">Reference proteome</keyword>
<reference evidence="4" key="1">
    <citation type="journal article" date="2014" name="Int. J. Syst. Evol. Microbiol.">
        <title>Complete genome sequence of Corynebacterium casei LMG S-19264T (=DSM 44701T), isolated from a smear-ripened cheese.</title>
        <authorList>
            <consortium name="US DOE Joint Genome Institute (JGI-PGF)"/>
            <person name="Walter F."/>
            <person name="Albersmeier A."/>
            <person name="Kalinowski J."/>
            <person name="Ruckert C."/>
        </authorList>
    </citation>
    <scope>NUCLEOTIDE SEQUENCE</scope>
    <source>
        <strain evidence="4">JCM 4784</strain>
    </source>
</reference>
<dbReference type="AlphaFoldDB" id="A0A918Z467"/>
<feature type="domain" description="Peptidase S9 prolyl oligopeptidase catalytic" evidence="3">
    <location>
        <begin position="433"/>
        <end position="637"/>
    </location>
</feature>
<proteinExistence type="predicted"/>
<dbReference type="Pfam" id="PF00326">
    <property type="entry name" value="Peptidase_S9"/>
    <property type="match status" value="1"/>
</dbReference>
<name>A0A918Z467_9ACTN</name>
<keyword evidence="1" id="KW-0378">Hydrolase</keyword>
<dbReference type="Proteomes" id="UP000608024">
    <property type="component" value="Unassembled WGS sequence"/>
</dbReference>
<evidence type="ECO:0000313" key="5">
    <source>
        <dbReference type="Proteomes" id="UP000608024"/>
    </source>
</evidence>
<protein>
    <recommendedName>
        <fullName evidence="3">Peptidase S9 prolyl oligopeptidase catalytic domain-containing protein</fullName>
    </recommendedName>
</protein>
<organism evidence="4 5">
    <name type="scientific">Streptomyces longispororuber</name>
    <dbReference type="NCBI Taxonomy" id="68230"/>
    <lineage>
        <taxon>Bacteria</taxon>
        <taxon>Bacillati</taxon>
        <taxon>Actinomycetota</taxon>
        <taxon>Actinomycetes</taxon>
        <taxon>Kitasatosporales</taxon>
        <taxon>Streptomycetaceae</taxon>
        <taxon>Streptomyces</taxon>
    </lineage>
</organism>
<feature type="region of interest" description="Disordered" evidence="2">
    <location>
        <begin position="106"/>
        <end position="126"/>
    </location>
</feature>
<dbReference type="PANTHER" id="PTHR42776">
    <property type="entry name" value="SERINE PEPTIDASE S9 FAMILY MEMBER"/>
    <property type="match status" value="1"/>
</dbReference>
<dbReference type="EMBL" id="BNBT01000002">
    <property type="protein sequence ID" value="GHE35485.1"/>
    <property type="molecule type" value="Genomic_DNA"/>
</dbReference>
<reference evidence="4" key="2">
    <citation type="submission" date="2020-09" db="EMBL/GenBank/DDBJ databases">
        <authorList>
            <person name="Sun Q."/>
            <person name="Ohkuma M."/>
        </authorList>
    </citation>
    <scope>NUCLEOTIDE SEQUENCE</scope>
    <source>
        <strain evidence="4">JCM 4784</strain>
    </source>
</reference>
<comment type="caution">
    <text evidence="4">The sequence shown here is derived from an EMBL/GenBank/DDBJ whole genome shotgun (WGS) entry which is preliminary data.</text>
</comment>
<evidence type="ECO:0000256" key="2">
    <source>
        <dbReference type="SAM" id="MobiDB-lite"/>
    </source>
</evidence>
<accession>A0A918Z467</accession>
<dbReference type="InterPro" id="IPR029058">
    <property type="entry name" value="AB_hydrolase_fold"/>
</dbReference>
<dbReference type="Gene3D" id="3.40.50.1820">
    <property type="entry name" value="alpha/beta hydrolase"/>
    <property type="match status" value="1"/>
</dbReference>
<dbReference type="SUPFAM" id="SSF53474">
    <property type="entry name" value="alpha/beta-Hydrolases"/>
    <property type="match status" value="1"/>
</dbReference>
<sequence length="668" mass="69574">MSRFQVYRAALPEVCAADPRRMVFTADADGRCEVFTWDAAARRARQVTDRPGGTLHGAIDRDAQVWWFAEDARGVGHWRFQPFDGGPDRPGLTGVPDGTARGLAVTGPAATGTTVTGTTATGPAPTGAAVTGPAATGTTVTAGALTAGALTARAATARAATAGADTGTAALTLGIGLDDSTTVRLGPRGGPGREVTRVDGPAALAGLAPGGDLLALTRAADSPRAVTVLTPDGTEAAVLPGDGPHGRLWALGFAPAPGRATATLLLVRERDDHYSLATWTPETGTRAHDWCAFDTQITARWYPDGRSVLVRQDRHGRSLLHRAHLDSRTRTPVPAPPGTLLDAAPHPGGDLHTLWTDSTHPPRMASTAGTPLPPLGTVAGRVPGTLRDIRTPGPDGPVHTLLSLPEGGPGPHPAVFLVHGGPADHDRDAYDGTVHSLVASGFAVARVNYRGSTGYGPRWQRAFRAGVGHTQVADLAAVRADLAARGLIRPEATGLWGTSWGGYLVLLALGTRPGLWRAGVAVKPVADYAAAHAAATPALRALDERLFGGTPDQVPARYAHSSPIHYADRVRDPLLVVAATHDTKCPAAQVRSYLAALAATGARHESLWLDSGHDGYDGGDHVAVLRRAVLFLDRELRATDRTDRTTGTAPPRRPRPPGGGSAHRTVHH</sequence>
<dbReference type="GO" id="GO:0006508">
    <property type="term" value="P:proteolysis"/>
    <property type="evidence" value="ECO:0007669"/>
    <property type="project" value="InterPro"/>
</dbReference>
<evidence type="ECO:0000313" key="4">
    <source>
        <dbReference type="EMBL" id="GHE35485.1"/>
    </source>
</evidence>
<evidence type="ECO:0000256" key="1">
    <source>
        <dbReference type="ARBA" id="ARBA00022801"/>
    </source>
</evidence>
<dbReference type="GO" id="GO:0004252">
    <property type="term" value="F:serine-type endopeptidase activity"/>
    <property type="evidence" value="ECO:0007669"/>
    <property type="project" value="TreeGrafter"/>
</dbReference>
<dbReference type="SUPFAM" id="SSF82171">
    <property type="entry name" value="DPP6 N-terminal domain-like"/>
    <property type="match status" value="1"/>
</dbReference>
<dbReference type="InterPro" id="IPR001375">
    <property type="entry name" value="Peptidase_S9_cat"/>
</dbReference>
<dbReference type="PANTHER" id="PTHR42776:SF27">
    <property type="entry name" value="DIPEPTIDYL PEPTIDASE FAMILY MEMBER 6"/>
    <property type="match status" value="1"/>
</dbReference>
<evidence type="ECO:0000259" key="3">
    <source>
        <dbReference type="Pfam" id="PF00326"/>
    </source>
</evidence>
<feature type="region of interest" description="Disordered" evidence="2">
    <location>
        <begin position="325"/>
        <end position="377"/>
    </location>
</feature>
<gene>
    <name evidence="4" type="ORF">GCM10018785_01370</name>
</gene>
<feature type="region of interest" description="Disordered" evidence="2">
    <location>
        <begin position="640"/>
        <end position="668"/>
    </location>
</feature>